<dbReference type="InterPro" id="IPR029302">
    <property type="entry name" value="IFT43"/>
</dbReference>
<organism evidence="6 7">
    <name type="scientific">Rotaria magnacalcarata</name>
    <dbReference type="NCBI Taxonomy" id="392030"/>
    <lineage>
        <taxon>Eukaryota</taxon>
        <taxon>Metazoa</taxon>
        <taxon>Spiralia</taxon>
        <taxon>Gnathifera</taxon>
        <taxon>Rotifera</taxon>
        <taxon>Eurotatoria</taxon>
        <taxon>Bdelloidea</taxon>
        <taxon>Philodinida</taxon>
        <taxon>Philodinidae</taxon>
        <taxon>Rotaria</taxon>
    </lineage>
</organism>
<accession>A0A819G840</accession>
<feature type="domain" description="EF-hand" evidence="5">
    <location>
        <begin position="131"/>
        <end position="166"/>
    </location>
</feature>
<dbReference type="SUPFAM" id="SSF47473">
    <property type="entry name" value="EF-hand"/>
    <property type="match status" value="1"/>
</dbReference>
<dbReference type="Pfam" id="PF13499">
    <property type="entry name" value="EF-hand_7"/>
    <property type="match status" value="2"/>
</dbReference>
<feature type="region of interest" description="Disordered" evidence="4">
    <location>
        <begin position="164"/>
        <end position="239"/>
    </location>
</feature>
<comment type="caution">
    <text evidence="6">The sequence shown here is derived from an EMBL/GenBank/DDBJ whole genome shotgun (WGS) entry which is preliminary data.</text>
</comment>
<dbReference type="PANTHER" id="PTHR23048">
    <property type="entry name" value="MYOSIN LIGHT CHAIN 1, 3"/>
    <property type="match status" value="1"/>
</dbReference>
<dbReference type="PANTHER" id="PTHR23048:SF48">
    <property type="entry name" value="CENTRIN 3"/>
    <property type="match status" value="1"/>
</dbReference>
<keyword evidence="1" id="KW-0479">Metal-binding</keyword>
<keyword evidence="3" id="KW-0106">Calcium</keyword>
<feature type="domain" description="EF-hand" evidence="5">
    <location>
        <begin position="58"/>
        <end position="93"/>
    </location>
</feature>
<dbReference type="InterPro" id="IPR002048">
    <property type="entry name" value="EF_hand_dom"/>
</dbReference>
<dbReference type="CDD" id="cd00051">
    <property type="entry name" value="EFh"/>
    <property type="match status" value="1"/>
</dbReference>
<evidence type="ECO:0000313" key="7">
    <source>
        <dbReference type="Proteomes" id="UP000663842"/>
    </source>
</evidence>
<evidence type="ECO:0000256" key="2">
    <source>
        <dbReference type="ARBA" id="ARBA00022737"/>
    </source>
</evidence>
<evidence type="ECO:0000256" key="3">
    <source>
        <dbReference type="ARBA" id="ARBA00022837"/>
    </source>
</evidence>
<dbReference type="EMBL" id="CAJOBF010000859">
    <property type="protein sequence ID" value="CAF3880065.1"/>
    <property type="molecule type" value="Genomic_DNA"/>
</dbReference>
<dbReference type="Proteomes" id="UP000663842">
    <property type="component" value="Unassembled WGS sequence"/>
</dbReference>
<dbReference type="InterPro" id="IPR050230">
    <property type="entry name" value="CALM/Myosin/TropC-like"/>
</dbReference>
<feature type="compositionally biased region" description="Pro residues" evidence="4">
    <location>
        <begin position="170"/>
        <end position="179"/>
    </location>
</feature>
<gene>
    <name evidence="6" type="ORF">UXM345_LOCUS9421</name>
</gene>
<sequence>MNFTGSTLPKSPRNRQHEITSEENNEIKEAFELFDNDKDNQLDYHEFKVALRALGFEIHKTEIDRLMRDYDRQNTNKITYSDFYAVAAEMVLQRDLREEIFKAFKLFDDDESGKISLKKLQRVAQELGDNTNEEELQAMIDEFDLDGDGEINFDEFMIKMSSEDWLDNEPQPPPPPPTNPKKKSKKAARPVDDPIDDTFDNMLESAEKSANPKSKSSRRTIAESAGGWSNEINDDNGNLDIPTMPPTQSTMVRQSNRRAAEEITVADIPTIPMDDADGDDTINMAPEVAVAPEFSIHQIASFKEIENDFCRERASQYIDSKIDIGILYNNLHLQEELDAETQQLWDWDKVFVEIRNSITNPST</sequence>
<proteinExistence type="predicted"/>
<protein>
    <recommendedName>
        <fullName evidence="5">EF-hand domain-containing protein</fullName>
    </recommendedName>
</protein>
<evidence type="ECO:0000313" key="6">
    <source>
        <dbReference type="EMBL" id="CAF3880065.1"/>
    </source>
</evidence>
<feature type="region of interest" description="Disordered" evidence="4">
    <location>
        <begin position="1"/>
        <end position="22"/>
    </location>
</feature>
<name>A0A819G840_9BILA</name>
<dbReference type="Pfam" id="PF15305">
    <property type="entry name" value="IFT43"/>
    <property type="match status" value="1"/>
</dbReference>
<feature type="domain" description="EF-hand" evidence="5">
    <location>
        <begin position="95"/>
        <end position="130"/>
    </location>
</feature>
<dbReference type="GO" id="GO:0005509">
    <property type="term" value="F:calcium ion binding"/>
    <property type="evidence" value="ECO:0007669"/>
    <property type="project" value="InterPro"/>
</dbReference>
<dbReference type="InterPro" id="IPR011992">
    <property type="entry name" value="EF-hand-dom_pair"/>
</dbReference>
<reference evidence="6" key="1">
    <citation type="submission" date="2021-02" db="EMBL/GenBank/DDBJ databases">
        <authorList>
            <person name="Nowell W R."/>
        </authorList>
    </citation>
    <scope>NUCLEOTIDE SEQUENCE</scope>
</reference>
<dbReference type="GO" id="GO:0030991">
    <property type="term" value="C:intraciliary transport particle A"/>
    <property type="evidence" value="ECO:0007669"/>
    <property type="project" value="InterPro"/>
</dbReference>
<evidence type="ECO:0000256" key="4">
    <source>
        <dbReference type="SAM" id="MobiDB-lite"/>
    </source>
</evidence>
<feature type="domain" description="EF-hand" evidence="5">
    <location>
        <begin position="22"/>
        <end position="57"/>
    </location>
</feature>
<dbReference type="FunFam" id="1.10.238.10:FF:000001">
    <property type="entry name" value="Calmodulin 1"/>
    <property type="match status" value="1"/>
</dbReference>
<dbReference type="InterPro" id="IPR018247">
    <property type="entry name" value="EF_Hand_1_Ca_BS"/>
</dbReference>
<dbReference type="GO" id="GO:0016460">
    <property type="term" value="C:myosin II complex"/>
    <property type="evidence" value="ECO:0007669"/>
    <property type="project" value="TreeGrafter"/>
</dbReference>
<dbReference type="PROSITE" id="PS00018">
    <property type="entry name" value="EF_HAND_1"/>
    <property type="match status" value="2"/>
</dbReference>
<dbReference type="Gene3D" id="1.10.238.10">
    <property type="entry name" value="EF-hand"/>
    <property type="match status" value="2"/>
</dbReference>
<evidence type="ECO:0000259" key="5">
    <source>
        <dbReference type="PROSITE" id="PS50222"/>
    </source>
</evidence>
<dbReference type="PROSITE" id="PS50222">
    <property type="entry name" value="EF_HAND_2"/>
    <property type="match status" value="4"/>
</dbReference>
<dbReference type="SMART" id="SM00054">
    <property type="entry name" value="EFh"/>
    <property type="match status" value="4"/>
</dbReference>
<dbReference type="AlphaFoldDB" id="A0A819G840"/>
<evidence type="ECO:0000256" key="1">
    <source>
        <dbReference type="ARBA" id="ARBA00022723"/>
    </source>
</evidence>
<keyword evidence="2" id="KW-0677">Repeat</keyword>